<dbReference type="EMBL" id="RCBY01000114">
    <property type="protein sequence ID" value="RQH36682.1"/>
    <property type="molecule type" value="Genomic_DNA"/>
</dbReference>
<name>A0A3N6QFK4_9CYAN</name>
<keyword evidence="2" id="KW-0808">Transferase</keyword>
<dbReference type="SUPFAM" id="SSF53756">
    <property type="entry name" value="UDP-Glycosyltransferase/glycogen phosphorylase"/>
    <property type="match status" value="2"/>
</dbReference>
<accession>A0A3N6QFK4</accession>
<sequence>YLQEILSIDQTNFYLLQKEASPTDLEWLNSQTQVYNNGSSFNDLADTAAAIQQLDLVITIDTVIAHLAGALGKSVWVILNFDSDWRWMLDRNDSPWYPTARLFRQGKIGDWENVFEQVGESLKNLLDNNYPTNKNSEIKPIKLPEEAIKKSDNLKNYTSDIMNKIAINWPLNPMTGWGIYGINLTLQLLQNPKYEPLLLIPPSIQPGILNPLHQALLNPAFDAQKNLQNQLKNHRGKKINLNLPILQALGSNFSVSNNIVGTKNIGIIFSENTQFTSEQINRSKAYDLIITGSTWNTKILENNSIKPIQKVLQGIDQTIFHPAPKSNIFGDRFVVFSGGKLEYRKGQDIVIAAFKIFQKRYPEALLITAWHNFWPQFMVGIEQTGNVVGLPKISQNKRLQITEWLLENDIPSNAVIDVGPIPNYMVGQILREADVAVFTNRCEGGTNLVAMESLACGIPTIISANTGHLDIINNSHCYPLYNQKSVKPTPQFPGVDGWGESDVEEVVEMLEKVYFDREDAQLRSKTAVSFMQDLTWEKQIQRLLIILQNII</sequence>
<dbReference type="PANTHER" id="PTHR46656">
    <property type="entry name" value="PUTATIVE-RELATED"/>
    <property type="match status" value="1"/>
</dbReference>
<comment type="caution">
    <text evidence="2">The sequence shown here is derived from an EMBL/GenBank/DDBJ whole genome shotgun (WGS) entry which is preliminary data.</text>
</comment>
<evidence type="ECO:0000313" key="3">
    <source>
        <dbReference type="Proteomes" id="UP000269154"/>
    </source>
</evidence>
<organism evidence="2 3">
    <name type="scientific">Okeania hirsuta</name>
    <dbReference type="NCBI Taxonomy" id="1458930"/>
    <lineage>
        <taxon>Bacteria</taxon>
        <taxon>Bacillati</taxon>
        <taxon>Cyanobacteriota</taxon>
        <taxon>Cyanophyceae</taxon>
        <taxon>Oscillatoriophycideae</taxon>
        <taxon>Oscillatoriales</taxon>
        <taxon>Microcoleaceae</taxon>
        <taxon>Okeania</taxon>
    </lineage>
</organism>
<dbReference type="AlphaFoldDB" id="A0A3N6QFK4"/>
<dbReference type="PANTHER" id="PTHR46656:SF3">
    <property type="entry name" value="PUTATIVE-RELATED"/>
    <property type="match status" value="1"/>
</dbReference>
<dbReference type="RefSeq" id="WP_124155032.1">
    <property type="nucleotide sequence ID" value="NZ_CAWOLW010000018.1"/>
</dbReference>
<dbReference type="InterPro" id="IPR001296">
    <property type="entry name" value="Glyco_trans_1"/>
</dbReference>
<feature type="domain" description="Glycosyl transferase family 1" evidence="1">
    <location>
        <begin position="325"/>
        <end position="476"/>
    </location>
</feature>
<dbReference type="GO" id="GO:0016757">
    <property type="term" value="F:glycosyltransferase activity"/>
    <property type="evidence" value="ECO:0007669"/>
    <property type="project" value="InterPro"/>
</dbReference>
<proteinExistence type="predicted"/>
<dbReference type="Gene3D" id="3.40.50.2000">
    <property type="entry name" value="Glycogen Phosphorylase B"/>
    <property type="match status" value="2"/>
</dbReference>
<reference evidence="2 3" key="1">
    <citation type="journal article" date="2018" name="ACS Chem. Biol.">
        <title>Ketoreductase domain dysfunction expands chemodiversity: malyngamide biosynthesis in the cyanobacterium Okeania hirsuta.</title>
        <authorList>
            <person name="Moss N.A."/>
            <person name="Leao T."/>
            <person name="Rankin M."/>
            <person name="McCullough T.M."/>
            <person name="Qu P."/>
            <person name="Korobeynikov A."/>
            <person name="Smith J.L."/>
            <person name="Gerwick L."/>
            <person name="Gerwick W.H."/>
        </authorList>
    </citation>
    <scope>NUCLEOTIDE SEQUENCE [LARGE SCALE GENOMIC DNA]</scope>
    <source>
        <strain evidence="2 3">PAB10Feb10-1</strain>
    </source>
</reference>
<feature type="non-terminal residue" evidence="2">
    <location>
        <position position="1"/>
    </location>
</feature>
<evidence type="ECO:0000313" key="2">
    <source>
        <dbReference type="EMBL" id="RQH36682.1"/>
    </source>
</evidence>
<dbReference type="OrthoDB" id="485389at2"/>
<evidence type="ECO:0000259" key="1">
    <source>
        <dbReference type="Pfam" id="PF00534"/>
    </source>
</evidence>
<gene>
    <name evidence="2" type="ORF">D5R40_18930</name>
</gene>
<protein>
    <submittedName>
        <fullName evidence="2">Glycosyltransferase</fullName>
    </submittedName>
</protein>
<dbReference type="Proteomes" id="UP000269154">
    <property type="component" value="Unassembled WGS sequence"/>
</dbReference>
<keyword evidence="3" id="KW-1185">Reference proteome</keyword>
<dbReference type="Pfam" id="PF00534">
    <property type="entry name" value="Glycos_transf_1"/>
    <property type="match status" value="1"/>
</dbReference>
<dbReference type="CDD" id="cd03801">
    <property type="entry name" value="GT4_PimA-like"/>
    <property type="match status" value="1"/>
</dbReference>